<sequence length="195" mass="22806">MRDKYGVAQDSYCYPKSDVLVNKLNITDANELAEAELAFTAFRYSKYSSKIKSLYQFSLNHLRHLHWYLFQDVYDWAGEIRTVDISKGETRFCTCSRINVEVQKQFQQIETLDINAAKPEILAQLADIYCELNIIHPFREGNGRTQRFFFEELLFFLGFSVNWPDISKDEWVQANIDGYYGNLNPLNTILTLATR</sequence>
<comment type="catalytic activity">
    <reaction evidence="7">
        <text>L-tyrosyl-[protein] + ATP = O-(5'-adenylyl)-L-tyrosyl-[protein] + diphosphate</text>
        <dbReference type="Rhea" id="RHEA:54288"/>
        <dbReference type="Rhea" id="RHEA-COMP:10136"/>
        <dbReference type="Rhea" id="RHEA-COMP:13846"/>
        <dbReference type="ChEBI" id="CHEBI:30616"/>
        <dbReference type="ChEBI" id="CHEBI:33019"/>
        <dbReference type="ChEBI" id="CHEBI:46858"/>
        <dbReference type="ChEBI" id="CHEBI:83624"/>
        <dbReference type="EC" id="2.7.7.108"/>
    </reaction>
</comment>
<protein>
    <recommendedName>
        <fullName evidence="5">protein adenylyltransferase</fullName>
        <ecNumber evidence="5">2.7.7.108</ecNumber>
    </recommendedName>
</protein>
<dbReference type="Pfam" id="PF02661">
    <property type="entry name" value="Fic"/>
    <property type="match status" value="1"/>
</dbReference>
<keyword evidence="2" id="KW-0548">Nucleotidyltransferase</keyword>
<comment type="catalytic activity">
    <reaction evidence="6">
        <text>L-threonyl-[protein] + ATP = 3-O-(5'-adenylyl)-L-threonyl-[protein] + diphosphate</text>
        <dbReference type="Rhea" id="RHEA:54292"/>
        <dbReference type="Rhea" id="RHEA-COMP:11060"/>
        <dbReference type="Rhea" id="RHEA-COMP:13847"/>
        <dbReference type="ChEBI" id="CHEBI:30013"/>
        <dbReference type="ChEBI" id="CHEBI:30616"/>
        <dbReference type="ChEBI" id="CHEBI:33019"/>
        <dbReference type="ChEBI" id="CHEBI:138113"/>
        <dbReference type="EC" id="2.7.7.108"/>
    </reaction>
</comment>
<keyword evidence="1" id="KW-0808">Transferase</keyword>
<evidence type="ECO:0000256" key="4">
    <source>
        <dbReference type="ARBA" id="ARBA00022840"/>
    </source>
</evidence>
<reference evidence="9 10" key="1">
    <citation type="submission" date="2015-06" db="EMBL/GenBank/DDBJ databases">
        <authorList>
            <person name="Xie B.-B."/>
            <person name="Rong J.-C."/>
            <person name="Qin Q.-L."/>
            <person name="Zhang Y.-Z."/>
        </authorList>
    </citation>
    <scope>NUCLEOTIDE SEQUENCE [LARGE SCALE GENOMIC DNA]</scope>
    <source>
        <strain evidence="9 10">JCM 20779</strain>
    </source>
</reference>
<dbReference type="InterPro" id="IPR036597">
    <property type="entry name" value="Fido-like_dom_sf"/>
</dbReference>
<dbReference type="InterPro" id="IPR003812">
    <property type="entry name" value="Fido"/>
</dbReference>
<proteinExistence type="predicted"/>
<keyword evidence="4" id="KW-0067">ATP-binding</keyword>
<name>A0ABM6NLT6_PSEO7</name>
<dbReference type="EC" id="2.7.7.108" evidence="5"/>
<dbReference type="SUPFAM" id="SSF140931">
    <property type="entry name" value="Fic-like"/>
    <property type="match status" value="1"/>
</dbReference>
<evidence type="ECO:0000256" key="7">
    <source>
        <dbReference type="ARBA" id="ARBA00048696"/>
    </source>
</evidence>
<dbReference type="Proteomes" id="UP000016521">
    <property type="component" value="Chromosome II"/>
</dbReference>
<evidence type="ECO:0000313" key="9">
    <source>
        <dbReference type="EMBL" id="ATD09674.1"/>
    </source>
</evidence>
<evidence type="ECO:0000256" key="1">
    <source>
        <dbReference type="ARBA" id="ARBA00022679"/>
    </source>
</evidence>
<organism evidence="9 10">
    <name type="scientific">Pseudoalteromonas piscicida</name>
    <dbReference type="NCBI Taxonomy" id="43662"/>
    <lineage>
        <taxon>Bacteria</taxon>
        <taxon>Pseudomonadati</taxon>
        <taxon>Pseudomonadota</taxon>
        <taxon>Gammaproteobacteria</taxon>
        <taxon>Alteromonadales</taxon>
        <taxon>Pseudoalteromonadaceae</taxon>
        <taxon>Pseudoalteromonas</taxon>
    </lineage>
</organism>
<evidence type="ECO:0000259" key="8">
    <source>
        <dbReference type="PROSITE" id="PS51459"/>
    </source>
</evidence>
<dbReference type="PANTHER" id="PTHR39560:SF1">
    <property type="entry name" value="PROTEIN ADENYLYLTRANSFERASE FIC-RELATED"/>
    <property type="match status" value="1"/>
</dbReference>
<accession>A0ABM6NLT6</accession>
<evidence type="ECO:0000313" key="10">
    <source>
        <dbReference type="Proteomes" id="UP000016521"/>
    </source>
</evidence>
<evidence type="ECO:0000256" key="2">
    <source>
        <dbReference type="ARBA" id="ARBA00022695"/>
    </source>
</evidence>
<dbReference type="PANTHER" id="PTHR39560">
    <property type="entry name" value="PROTEIN ADENYLYLTRANSFERASE FIC-RELATED"/>
    <property type="match status" value="1"/>
</dbReference>
<evidence type="ECO:0000256" key="3">
    <source>
        <dbReference type="ARBA" id="ARBA00022741"/>
    </source>
</evidence>
<keyword evidence="3" id="KW-0547">Nucleotide-binding</keyword>
<dbReference type="EMBL" id="CP011925">
    <property type="protein sequence ID" value="ATD09674.1"/>
    <property type="molecule type" value="Genomic_DNA"/>
</dbReference>
<dbReference type="PROSITE" id="PS51459">
    <property type="entry name" value="FIDO"/>
    <property type="match status" value="1"/>
</dbReference>
<dbReference type="Gene3D" id="1.10.3290.10">
    <property type="entry name" value="Fido-like domain"/>
    <property type="match status" value="1"/>
</dbReference>
<gene>
    <name evidence="9" type="primary">fic</name>
    <name evidence="9" type="ORF">PPIS_b0533</name>
</gene>
<evidence type="ECO:0000256" key="6">
    <source>
        <dbReference type="ARBA" id="ARBA00047939"/>
    </source>
</evidence>
<keyword evidence="10" id="KW-1185">Reference proteome</keyword>
<dbReference type="RefSeq" id="WP_010369848.1">
    <property type="nucleotide sequence ID" value="NZ_CP011925.1"/>
</dbReference>
<feature type="domain" description="Fido" evidence="8">
    <location>
        <begin position="57"/>
        <end position="195"/>
    </location>
</feature>
<evidence type="ECO:0000256" key="5">
    <source>
        <dbReference type="ARBA" id="ARBA00034531"/>
    </source>
</evidence>